<comment type="similarity">
    <text evidence="2">Belongs to the glucose-6-phosphate dehydrogenase family.</text>
</comment>
<feature type="domain" description="Glucose-6-phosphate dehydrogenase C-terminal" evidence="8">
    <location>
        <begin position="171"/>
        <end position="461"/>
    </location>
</feature>
<dbReference type="Gene3D" id="3.40.50.720">
    <property type="entry name" value="NAD(P)-binding Rossmann-like Domain"/>
    <property type="match status" value="1"/>
</dbReference>
<evidence type="ECO:0000256" key="2">
    <source>
        <dbReference type="ARBA" id="ARBA00009975"/>
    </source>
</evidence>
<dbReference type="Proteomes" id="UP000807850">
    <property type="component" value="Unassembled WGS sequence"/>
</dbReference>
<evidence type="ECO:0000256" key="6">
    <source>
        <dbReference type="ARBA" id="ARBA00023277"/>
    </source>
</evidence>
<comment type="caution">
    <text evidence="9">The sequence shown here is derived from an EMBL/GenBank/DDBJ whole genome shotgun (WGS) entry which is preliminary data.</text>
</comment>
<keyword evidence="3" id="KW-0313">Glucose metabolism</keyword>
<evidence type="ECO:0000313" key="10">
    <source>
        <dbReference type="Proteomes" id="UP000807850"/>
    </source>
</evidence>
<evidence type="ECO:0000256" key="5">
    <source>
        <dbReference type="ARBA" id="ARBA00023002"/>
    </source>
</evidence>
<dbReference type="GO" id="GO:0004345">
    <property type="term" value="F:glucose-6-phosphate dehydrogenase activity"/>
    <property type="evidence" value="ECO:0007669"/>
    <property type="project" value="InterPro"/>
</dbReference>
<evidence type="ECO:0000256" key="4">
    <source>
        <dbReference type="ARBA" id="ARBA00022857"/>
    </source>
</evidence>
<reference evidence="9" key="1">
    <citation type="submission" date="2020-07" db="EMBL/GenBank/DDBJ databases">
        <title>Huge and variable diversity of episymbiotic CPR bacteria and DPANN archaea in groundwater ecosystems.</title>
        <authorList>
            <person name="He C.Y."/>
            <person name="Keren R."/>
            <person name="Whittaker M."/>
            <person name="Farag I.F."/>
            <person name="Doudna J."/>
            <person name="Cate J.H.D."/>
            <person name="Banfield J.F."/>
        </authorList>
    </citation>
    <scope>NUCLEOTIDE SEQUENCE</scope>
    <source>
        <strain evidence="9">NC_groundwater_928_Pr1_S-0.2um_72_17</strain>
    </source>
</reference>
<dbReference type="SUPFAM" id="SSF51735">
    <property type="entry name" value="NAD(P)-binding Rossmann-fold domains"/>
    <property type="match status" value="1"/>
</dbReference>
<dbReference type="PANTHER" id="PTHR23429:SF0">
    <property type="entry name" value="GLUCOSE-6-PHOSPHATE 1-DEHYDROGENASE"/>
    <property type="match status" value="1"/>
</dbReference>
<gene>
    <name evidence="9" type="primary">zwf</name>
    <name evidence="9" type="ORF">HY076_07690</name>
</gene>
<keyword evidence="4" id="KW-0521">NADP</keyword>
<dbReference type="GO" id="GO:0006006">
    <property type="term" value="P:glucose metabolic process"/>
    <property type="evidence" value="ECO:0007669"/>
    <property type="project" value="UniProtKB-KW"/>
</dbReference>
<evidence type="ECO:0000313" key="9">
    <source>
        <dbReference type="EMBL" id="MBI3540140.1"/>
    </source>
</evidence>
<dbReference type="GO" id="GO:0005829">
    <property type="term" value="C:cytosol"/>
    <property type="evidence" value="ECO:0007669"/>
    <property type="project" value="TreeGrafter"/>
</dbReference>
<evidence type="ECO:0000256" key="1">
    <source>
        <dbReference type="ARBA" id="ARBA00004937"/>
    </source>
</evidence>
<name>A0A9D6QKB8_UNCEI</name>
<keyword evidence="6" id="KW-0119">Carbohydrate metabolism</keyword>
<dbReference type="InterPro" id="IPR036291">
    <property type="entry name" value="NAD(P)-bd_dom_sf"/>
</dbReference>
<feature type="non-terminal residue" evidence="9">
    <location>
        <position position="1"/>
    </location>
</feature>
<evidence type="ECO:0000259" key="8">
    <source>
        <dbReference type="Pfam" id="PF02781"/>
    </source>
</evidence>
<feature type="domain" description="Glucose-6-phosphate dehydrogenase NAD-binding" evidence="7">
    <location>
        <begin position="1"/>
        <end position="169"/>
    </location>
</feature>
<proteinExistence type="inferred from homology"/>
<organism evidence="9 10">
    <name type="scientific">Eiseniibacteriota bacterium</name>
    <dbReference type="NCBI Taxonomy" id="2212470"/>
    <lineage>
        <taxon>Bacteria</taxon>
        <taxon>Candidatus Eiseniibacteriota</taxon>
    </lineage>
</organism>
<dbReference type="HAMAP" id="MF_00966">
    <property type="entry name" value="G6PD"/>
    <property type="match status" value="1"/>
</dbReference>
<dbReference type="InterPro" id="IPR019796">
    <property type="entry name" value="G6P_DH_AS"/>
</dbReference>
<dbReference type="Pfam" id="PF02781">
    <property type="entry name" value="G6PD_C"/>
    <property type="match status" value="1"/>
</dbReference>
<dbReference type="GO" id="GO:0009051">
    <property type="term" value="P:pentose-phosphate shunt, oxidative branch"/>
    <property type="evidence" value="ECO:0007669"/>
    <property type="project" value="TreeGrafter"/>
</dbReference>
<sequence>LYSLAAGGRIGERFALMGVARSAVDVATLRRELREGVDQFSRRRPADAANWERFAAGIDYVHGDFGDPATYATLARQLHALEAARGLPGNRLFYLATPSSAFGPILTNLKAAELITPPHHPIWTRVIIEKPFGRDLDSSRALNALVATVLDESQTFRIDHYLGKETVQNIMVFRFANALFEPTWNRRYVDYVEITAAEDIGIEGRGAFYDQTGVLRDMVQCHLLEVLCLTAMEPPTTGSAEDVRGEKLKVLHALRVMKDTDIPADVVLGQYKGYRSEPYVAPTSTTPTYAAIRAFVDNWRWHGVPFYMRTGKRLAKRVTEVSVHLHPVPLCLFEHTRACEGIVPNVLTLRIQPDEGIQLAFSSKMPGDELVVSSVTMDMKYVETFGGEPPEAYERLLLDAMRGDPTLFLRRDWVEASWAWLTPVLRHFERQPPADLPNYEPDTWGPMRCELWIRETGRVWRDL</sequence>
<dbReference type="Gene3D" id="3.30.360.10">
    <property type="entry name" value="Dihydrodipicolinate Reductase, domain 2"/>
    <property type="match status" value="1"/>
</dbReference>
<dbReference type="EMBL" id="JACQAY010000253">
    <property type="protein sequence ID" value="MBI3540140.1"/>
    <property type="molecule type" value="Genomic_DNA"/>
</dbReference>
<evidence type="ECO:0000256" key="3">
    <source>
        <dbReference type="ARBA" id="ARBA00022526"/>
    </source>
</evidence>
<dbReference type="InterPro" id="IPR001282">
    <property type="entry name" value="G6P_DH"/>
</dbReference>
<dbReference type="SUPFAM" id="SSF55347">
    <property type="entry name" value="Glyceraldehyde-3-phosphate dehydrogenase-like, C-terminal domain"/>
    <property type="match status" value="1"/>
</dbReference>
<protein>
    <submittedName>
        <fullName evidence="9">Glucose-6-phosphate dehydrogenase</fullName>
    </submittedName>
</protein>
<accession>A0A9D6QKB8</accession>
<dbReference type="PANTHER" id="PTHR23429">
    <property type="entry name" value="GLUCOSE-6-PHOSPHATE 1-DEHYDROGENASE G6PD"/>
    <property type="match status" value="1"/>
</dbReference>
<dbReference type="Pfam" id="PF00479">
    <property type="entry name" value="G6PD_N"/>
    <property type="match status" value="1"/>
</dbReference>
<evidence type="ECO:0000259" key="7">
    <source>
        <dbReference type="Pfam" id="PF00479"/>
    </source>
</evidence>
<dbReference type="PROSITE" id="PS00069">
    <property type="entry name" value="G6P_DEHYDROGENASE"/>
    <property type="match status" value="1"/>
</dbReference>
<dbReference type="GO" id="GO:0050661">
    <property type="term" value="F:NADP binding"/>
    <property type="evidence" value="ECO:0007669"/>
    <property type="project" value="InterPro"/>
</dbReference>
<dbReference type="InterPro" id="IPR022675">
    <property type="entry name" value="G6P_DH_C"/>
</dbReference>
<dbReference type="NCBIfam" id="TIGR00871">
    <property type="entry name" value="zwf"/>
    <property type="match status" value="1"/>
</dbReference>
<dbReference type="AlphaFoldDB" id="A0A9D6QKB8"/>
<keyword evidence="5" id="KW-0560">Oxidoreductase</keyword>
<dbReference type="InterPro" id="IPR022674">
    <property type="entry name" value="G6P_DH_NAD-bd"/>
</dbReference>
<dbReference type="PIRSF" id="PIRSF000110">
    <property type="entry name" value="G6PD"/>
    <property type="match status" value="1"/>
</dbReference>
<comment type="pathway">
    <text evidence="1">Carbohydrate degradation; pentose phosphate pathway; D-ribulose 5-phosphate from D-glucose 6-phosphate (oxidative stage): step 1/3.</text>
</comment>
<dbReference type="PRINTS" id="PR00079">
    <property type="entry name" value="G6PDHDRGNASE"/>
</dbReference>